<dbReference type="PANTHER" id="PTHR42951:SF4">
    <property type="entry name" value="ACYL-COENZYME A THIOESTERASE MBLAC2"/>
    <property type="match status" value="1"/>
</dbReference>
<dbReference type="EMBL" id="MLAK01000727">
    <property type="protein sequence ID" value="OHT06342.1"/>
    <property type="molecule type" value="Genomic_DNA"/>
</dbReference>
<dbReference type="InterPro" id="IPR001279">
    <property type="entry name" value="Metallo-B-lactamas"/>
</dbReference>
<proteinExistence type="predicted"/>
<protein>
    <submittedName>
        <fullName evidence="2">Metallo-beta-lactamase superfamily protein</fullName>
    </submittedName>
</protein>
<dbReference type="EMBL" id="MLAK01000531">
    <property type="protein sequence ID" value="OHT13400.1"/>
    <property type="molecule type" value="Genomic_DNA"/>
</dbReference>
<keyword evidence="4" id="KW-1185">Reference proteome</keyword>
<reference evidence="2" key="1">
    <citation type="submission" date="2016-10" db="EMBL/GenBank/DDBJ databases">
        <authorList>
            <person name="de Groot N.N."/>
        </authorList>
    </citation>
    <scope>NUCLEOTIDE SEQUENCE [LARGE SCALE GENOMIC DNA]</scope>
    <source>
        <strain evidence="2">K</strain>
    </source>
</reference>
<evidence type="ECO:0000313" key="4">
    <source>
        <dbReference type="Proteomes" id="UP000179807"/>
    </source>
</evidence>
<evidence type="ECO:0000313" key="3">
    <source>
        <dbReference type="EMBL" id="OHT13400.1"/>
    </source>
</evidence>
<dbReference type="Proteomes" id="UP000179807">
    <property type="component" value="Unassembled WGS sequence"/>
</dbReference>
<dbReference type="Gene3D" id="3.60.15.10">
    <property type="entry name" value="Ribonuclease Z/Hydroxyacylglutathione hydrolase-like"/>
    <property type="match status" value="1"/>
</dbReference>
<sequence>MLRSSMIDVHYCGVPNLSSIYLLVAPNGEAALVDSGTPQAFPRIQRFLSDKGVRQEQLTSIYLTHAHLDHSGNISLFTRNYPNVKIYLNPLTAKVMKSPKVICQRMESTMKGRWEHEFQNEVQPIPPQFLIETYDNMKIELGHEKIIQVINTPGHSRDHISFLDLETKTLYTGDAFGTYYGNISPQKSLFSFPPLFVAKEIPSTVERIKKLELNKIGLSHFGYITKVKEHIEQCEHFIFKFFEIMKQENSTDTKSLLSQFYDEIFFPKCTHKYHRLRGHMNVNYEGLVSLKQPIKFGNYF</sequence>
<dbReference type="PANTHER" id="PTHR42951">
    <property type="entry name" value="METALLO-BETA-LACTAMASE DOMAIN-CONTAINING"/>
    <property type="match status" value="1"/>
</dbReference>
<dbReference type="OrthoDB" id="515692at2759"/>
<evidence type="ECO:0000259" key="1">
    <source>
        <dbReference type="SMART" id="SM00849"/>
    </source>
</evidence>
<dbReference type="GeneID" id="94827237"/>
<dbReference type="AlphaFoldDB" id="A0A1J4K9N1"/>
<feature type="domain" description="Metallo-beta-lactamase" evidence="1">
    <location>
        <begin position="17"/>
        <end position="220"/>
    </location>
</feature>
<dbReference type="SMART" id="SM00849">
    <property type="entry name" value="Lactamase_B"/>
    <property type="match status" value="1"/>
</dbReference>
<gene>
    <name evidence="2" type="ORF">TRFO_05513</name>
    <name evidence="3" type="ORF">TRFO_43333</name>
</gene>
<dbReference type="SUPFAM" id="SSF56281">
    <property type="entry name" value="Metallo-hydrolase/oxidoreductase"/>
    <property type="match status" value="1"/>
</dbReference>
<accession>A0A1J4K9N1</accession>
<dbReference type="VEuPathDB" id="TrichDB:TRFO_05513"/>
<evidence type="ECO:0000313" key="2">
    <source>
        <dbReference type="EMBL" id="OHT06342.1"/>
    </source>
</evidence>
<reference evidence="4" key="2">
    <citation type="submission" date="2016-10" db="EMBL/GenBank/DDBJ databases">
        <authorList>
            <person name="Benchimol M."/>
            <person name="Almeida L.G."/>
            <person name="Vasconcelos A.T."/>
            <person name="Perreira-Neves A."/>
            <person name="Rosa I.A."/>
            <person name="Tasca T."/>
            <person name="Bogo M.R."/>
            <person name="de Souza W."/>
        </authorList>
    </citation>
    <scope>NUCLEOTIDE SEQUENCE [LARGE SCALE GENOMIC DNA]</scope>
    <source>
        <strain evidence="4">K</strain>
    </source>
</reference>
<dbReference type="RefSeq" id="XP_068359478.1">
    <property type="nucleotide sequence ID" value="XM_068492533.1"/>
</dbReference>
<dbReference type="InterPro" id="IPR036866">
    <property type="entry name" value="RibonucZ/Hydroxyglut_hydro"/>
</dbReference>
<dbReference type="InterPro" id="IPR050855">
    <property type="entry name" value="NDM-1-like"/>
</dbReference>
<dbReference type="Pfam" id="PF00753">
    <property type="entry name" value="Lactamase_B"/>
    <property type="match status" value="1"/>
</dbReference>
<organism evidence="2 4">
    <name type="scientific">Tritrichomonas foetus</name>
    <dbReference type="NCBI Taxonomy" id="1144522"/>
    <lineage>
        <taxon>Eukaryota</taxon>
        <taxon>Metamonada</taxon>
        <taxon>Parabasalia</taxon>
        <taxon>Tritrichomonadida</taxon>
        <taxon>Tritrichomonadidae</taxon>
        <taxon>Tritrichomonas</taxon>
    </lineage>
</organism>
<comment type="caution">
    <text evidence="2">The sequence shown here is derived from an EMBL/GenBank/DDBJ whole genome shotgun (WGS) entry which is preliminary data.</text>
</comment>
<name>A0A1J4K9N1_9EUKA</name>
<dbReference type="VEuPathDB" id="TrichDB:TRFO_43333"/>